<dbReference type="AlphaFoldDB" id="A0A7C1NHA7"/>
<evidence type="ECO:0000313" key="1">
    <source>
        <dbReference type="EMBL" id="HEA87394.1"/>
    </source>
</evidence>
<evidence type="ECO:0008006" key="3">
    <source>
        <dbReference type="Google" id="ProtNLM"/>
    </source>
</evidence>
<protein>
    <recommendedName>
        <fullName evidence="3">DUF488 domain-containing protein</fullName>
    </recommendedName>
</protein>
<evidence type="ECO:0000313" key="2">
    <source>
        <dbReference type="EMBL" id="HFJ53303.1"/>
    </source>
</evidence>
<name>A0A7C1NHA7_UNCW3</name>
<accession>A0A7C1NHA7</accession>
<dbReference type="EMBL" id="DSLG01000006">
    <property type="protein sequence ID" value="HEA87394.1"/>
    <property type="molecule type" value="Genomic_DNA"/>
</dbReference>
<organism evidence="1">
    <name type="scientific">candidate division WOR-3 bacterium</name>
    <dbReference type="NCBI Taxonomy" id="2052148"/>
    <lineage>
        <taxon>Bacteria</taxon>
        <taxon>Bacteria division WOR-3</taxon>
    </lineage>
</organism>
<dbReference type="EMBL" id="DSTU01000002">
    <property type="protein sequence ID" value="HFJ53303.1"/>
    <property type="molecule type" value="Genomic_DNA"/>
</dbReference>
<sequence>MRLYTLGIGRRPGFEFSRLLTKFGIQVLFDIRANLPAAPVNPPSFFGAEKTDYSRAGMEALCSANRVNYLYLGNELAPPEGVGAVRDSLKEWLNREQVRRGLKIIAGKVPVRVCCIVCSCYLPERCHRLIIAEELARQGIEVVHILEEDRFWTPAVTRRPRR</sequence>
<comment type="caution">
    <text evidence="1">The sequence shown here is derived from an EMBL/GenBank/DDBJ whole genome shotgun (WGS) entry which is preliminary data.</text>
</comment>
<gene>
    <name evidence="1" type="ORF">ENP94_05195</name>
    <name evidence="2" type="ORF">ENS16_01260</name>
</gene>
<reference evidence="1" key="1">
    <citation type="journal article" date="2020" name="mSystems">
        <title>Genome- and Community-Level Interaction Insights into Carbon Utilization and Element Cycling Functions of Hydrothermarchaeota in Hydrothermal Sediment.</title>
        <authorList>
            <person name="Zhou Z."/>
            <person name="Liu Y."/>
            <person name="Xu W."/>
            <person name="Pan J."/>
            <person name="Luo Z.H."/>
            <person name="Li M."/>
        </authorList>
    </citation>
    <scope>NUCLEOTIDE SEQUENCE [LARGE SCALE GENOMIC DNA]</scope>
    <source>
        <strain evidence="1">SpSt-265</strain>
        <strain evidence="2">SpSt-465</strain>
    </source>
</reference>
<proteinExistence type="predicted"/>